<evidence type="ECO:0000313" key="3">
    <source>
        <dbReference type="Proteomes" id="UP000316614"/>
    </source>
</evidence>
<dbReference type="SUPFAM" id="SSF143422">
    <property type="entry name" value="Transposase IS200-like"/>
    <property type="match status" value="1"/>
</dbReference>
<dbReference type="PANTHER" id="PTHR33360">
    <property type="entry name" value="TRANSPOSASE FOR INSERTION SEQUENCE ELEMENT IS200"/>
    <property type="match status" value="1"/>
</dbReference>
<name>A0A514CLG6_9BACT</name>
<dbReference type="Pfam" id="PF01797">
    <property type="entry name" value="Y1_Tnp"/>
    <property type="match status" value="1"/>
</dbReference>
<protein>
    <submittedName>
        <fullName evidence="2">IS200/IS605 family transposase</fullName>
    </submittedName>
</protein>
<evidence type="ECO:0000259" key="1">
    <source>
        <dbReference type="SMART" id="SM01321"/>
    </source>
</evidence>
<dbReference type="InterPro" id="IPR002686">
    <property type="entry name" value="Transposase_17"/>
</dbReference>
<dbReference type="PANTHER" id="PTHR33360:SF4">
    <property type="entry name" value="TRANSPOSASE IS200-LIKE PROTEIN"/>
    <property type="match status" value="1"/>
</dbReference>
<dbReference type="GO" id="GO:0003677">
    <property type="term" value="F:DNA binding"/>
    <property type="evidence" value="ECO:0007669"/>
    <property type="project" value="InterPro"/>
</dbReference>
<keyword evidence="3" id="KW-1185">Reference proteome</keyword>
<dbReference type="KEGG" id="echi:FKX85_16965"/>
<accession>A0A514CLG6</accession>
<dbReference type="AlphaFoldDB" id="A0A514CLG6"/>
<dbReference type="GO" id="GO:0004803">
    <property type="term" value="F:transposase activity"/>
    <property type="evidence" value="ECO:0007669"/>
    <property type="project" value="InterPro"/>
</dbReference>
<reference evidence="2 3" key="1">
    <citation type="submission" date="2019-06" db="EMBL/GenBank/DDBJ databases">
        <title>Echinicola alkalisoli sp. nov. isolated from saline soil.</title>
        <authorList>
            <person name="Sun J.-Q."/>
            <person name="Xu L."/>
        </authorList>
    </citation>
    <scope>NUCLEOTIDE SEQUENCE [LARGE SCALE GENOMIC DNA]</scope>
    <source>
        <strain evidence="2 3">LN3S3</strain>
    </source>
</reference>
<sequence>MGDHIFKMHNKTLLLYHLVFPLKYRKSVITDEIGSGLKQICLDISERYEVHFVEIGHEPDHVHFLVQSVPSYSVSKMITMLKSITVKELFKRFPEIKAKLWGGEFWTSGFYAKTVGQYANEEVIRAYVKDQGTEKEYKRLYTNQLTLF</sequence>
<organism evidence="2 3">
    <name type="scientific">Echinicola soli</name>
    <dbReference type="NCBI Taxonomy" id="2591634"/>
    <lineage>
        <taxon>Bacteria</taxon>
        <taxon>Pseudomonadati</taxon>
        <taxon>Bacteroidota</taxon>
        <taxon>Cytophagia</taxon>
        <taxon>Cytophagales</taxon>
        <taxon>Cyclobacteriaceae</taxon>
        <taxon>Echinicola</taxon>
    </lineage>
</organism>
<dbReference type="RefSeq" id="WP_141615870.1">
    <property type="nucleotide sequence ID" value="NZ_CP041253.1"/>
</dbReference>
<dbReference type="OrthoDB" id="9798161at2"/>
<dbReference type="GO" id="GO:0006313">
    <property type="term" value="P:DNA transposition"/>
    <property type="evidence" value="ECO:0007669"/>
    <property type="project" value="InterPro"/>
</dbReference>
<dbReference type="EMBL" id="CP041253">
    <property type="protein sequence ID" value="QDH80640.1"/>
    <property type="molecule type" value="Genomic_DNA"/>
</dbReference>
<gene>
    <name evidence="2" type="primary">tnpA</name>
    <name evidence="2" type="ORF">FKX85_16965</name>
</gene>
<dbReference type="SMART" id="SM01321">
    <property type="entry name" value="Y1_Tnp"/>
    <property type="match status" value="1"/>
</dbReference>
<dbReference type="NCBIfam" id="NF033573">
    <property type="entry name" value="transpos_IS200"/>
    <property type="match status" value="1"/>
</dbReference>
<evidence type="ECO:0000313" key="2">
    <source>
        <dbReference type="EMBL" id="QDH80640.1"/>
    </source>
</evidence>
<dbReference type="Gene3D" id="3.30.70.1290">
    <property type="entry name" value="Transposase IS200-like"/>
    <property type="match status" value="1"/>
</dbReference>
<proteinExistence type="predicted"/>
<feature type="domain" description="Transposase IS200-like" evidence="1">
    <location>
        <begin position="11"/>
        <end position="131"/>
    </location>
</feature>
<dbReference type="InterPro" id="IPR036515">
    <property type="entry name" value="Transposase_17_sf"/>
</dbReference>
<dbReference type="Proteomes" id="UP000316614">
    <property type="component" value="Chromosome"/>
</dbReference>